<keyword evidence="3" id="KW-1185">Reference proteome</keyword>
<feature type="region of interest" description="Disordered" evidence="1">
    <location>
        <begin position="1"/>
        <end position="93"/>
    </location>
</feature>
<dbReference type="EMBL" id="JANPWB010000009">
    <property type="protein sequence ID" value="KAJ1152569.1"/>
    <property type="molecule type" value="Genomic_DNA"/>
</dbReference>
<dbReference type="Proteomes" id="UP001066276">
    <property type="component" value="Chromosome 5"/>
</dbReference>
<gene>
    <name evidence="2" type="ORF">NDU88_005344</name>
</gene>
<name>A0AAV7RN10_PLEWA</name>
<proteinExistence type="predicted"/>
<evidence type="ECO:0000313" key="2">
    <source>
        <dbReference type="EMBL" id="KAJ1152569.1"/>
    </source>
</evidence>
<comment type="caution">
    <text evidence="2">The sequence shown here is derived from an EMBL/GenBank/DDBJ whole genome shotgun (WGS) entry which is preliminary data.</text>
</comment>
<protein>
    <submittedName>
        <fullName evidence="2">Uncharacterized protein</fullName>
    </submittedName>
</protein>
<sequence>MEEYPQGTLESDPHSNTHANPEEEGLLRHDAGRGGKEGDAERRGRERTNEVDAELGKLKEEKDAERVEESSERSSEAERAWETEFPAKDGQTP</sequence>
<accession>A0AAV7RN10</accession>
<evidence type="ECO:0000313" key="3">
    <source>
        <dbReference type="Proteomes" id="UP001066276"/>
    </source>
</evidence>
<evidence type="ECO:0000256" key="1">
    <source>
        <dbReference type="SAM" id="MobiDB-lite"/>
    </source>
</evidence>
<reference evidence="2" key="1">
    <citation type="journal article" date="2022" name="bioRxiv">
        <title>Sequencing and chromosome-scale assembly of the giantPleurodeles waltlgenome.</title>
        <authorList>
            <person name="Brown T."/>
            <person name="Elewa A."/>
            <person name="Iarovenko S."/>
            <person name="Subramanian E."/>
            <person name="Araus A.J."/>
            <person name="Petzold A."/>
            <person name="Susuki M."/>
            <person name="Suzuki K.-i.T."/>
            <person name="Hayashi T."/>
            <person name="Toyoda A."/>
            <person name="Oliveira C."/>
            <person name="Osipova E."/>
            <person name="Leigh N.D."/>
            <person name="Simon A."/>
            <person name="Yun M.H."/>
        </authorList>
    </citation>
    <scope>NUCLEOTIDE SEQUENCE</scope>
    <source>
        <strain evidence="2">20211129_DDA</strain>
        <tissue evidence="2">Liver</tissue>
    </source>
</reference>
<feature type="compositionally biased region" description="Basic and acidic residues" evidence="1">
    <location>
        <begin position="25"/>
        <end position="87"/>
    </location>
</feature>
<dbReference type="AlphaFoldDB" id="A0AAV7RN10"/>
<organism evidence="2 3">
    <name type="scientific">Pleurodeles waltl</name>
    <name type="common">Iberian ribbed newt</name>
    <dbReference type="NCBI Taxonomy" id="8319"/>
    <lineage>
        <taxon>Eukaryota</taxon>
        <taxon>Metazoa</taxon>
        <taxon>Chordata</taxon>
        <taxon>Craniata</taxon>
        <taxon>Vertebrata</taxon>
        <taxon>Euteleostomi</taxon>
        <taxon>Amphibia</taxon>
        <taxon>Batrachia</taxon>
        <taxon>Caudata</taxon>
        <taxon>Salamandroidea</taxon>
        <taxon>Salamandridae</taxon>
        <taxon>Pleurodelinae</taxon>
        <taxon>Pleurodeles</taxon>
    </lineage>
</organism>